<dbReference type="EMBL" id="CM044702">
    <property type="protein sequence ID" value="KAI5677172.1"/>
    <property type="molecule type" value="Genomic_DNA"/>
</dbReference>
<keyword evidence="2" id="KW-1185">Reference proteome</keyword>
<organism evidence="1 2">
    <name type="scientific">Catharanthus roseus</name>
    <name type="common">Madagascar periwinkle</name>
    <name type="synonym">Vinca rosea</name>
    <dbReference type="NCBI Taxonomy" id="4058"/>
    <lineage>
        <taxon>Eukaryota</taxon>
        <taxon>Viridiplantae</taxon>
        <taxon>Streptophyta</taxon>
        <taxon>Embryophyta</taxon>
        <taxon>Tracheophyta</taxon>
        <taxon>Spermatophyta</taxon>
        <taxon>Magnoliopsida</taxon>
        <taxon>eudicotyledons</taxon>
        <taxon>Gunneridae</taxon>
        <taxon>Pentapetalae</taxon>
        <taxon>asterids</taxon>
        <taxon>lamiids</taxon>
        <taxon>Gentianales</taxon>
        <taxon>Apocynaceae</taxon>
        <taxon>Rauvolfioideae</taxon>
        <taxon>Vinceae</taxon>
        <taxon>Catharanthinae</taxon>
        <taxon>Catharanthus</taxon>
    </lineage>
</organism>
<proteinExistence type="predicted"/>
<sequence>MRELGSFTKKYLSTSLTRTQVSKKLSLILTQTYVNHNQKHMIIGSLISVLAHSTTLIILTALWTAPLKRPYQVCPGIFWLLPLSSHSSILLIITSAILFGDRDAILFGDRDVPVWLLEPKDGASKGNPDISLAGGVLQFSTVFVGENFGDILHHRSLTLWSFMGKPDS</sequence>
<accession>A0ACC0BX46</accession>
<dbReference type="Proteomes" id="UP001060085">
    <property type="component" value="Linkage Group LG02"/>
</dbReference>
<comment type="caution">
    <text evidence="1">The sequence shown here is derived from an EMBL/GenBank/DDBJ whole genome shotgun (WGS) entry which is preliminary data.</text>
</comment>
<evidence type="ECO:0000313" key="2">
    <source>
        <dbReference type="Proteomes" id="UP001060085"/>
    </source>
</evidence>
<gene>
    <name evidence="1" type="ORF">M9H77_08122</name>
</gene>
<reference evidence="2" key="1">
    <citation type="journal article" date="2023" name="Nat. Plants">
        <title>Single-cell RNA sequencing provides a high-resolution roadmap for understanding the multicellular compartmentation of specialized metabolism.</title>
        <authorList>
            <person name="Sun S."/>
            <person name="Shen X."/>
            <person name="Li Y."/>
            <person name="Li Y."/>
            <person name="Wang S."/>
            <person name="Li R."/>
            <person name="Zhang H."/>
            <person name="Shen G."/>
            <person name="Guo B."/>
            <person name="Wei J."/>
            <person name="Xu J."/>
            <person name="St-Pierre B."/>
            <person name="Chen S."/>
            <person name="Sun C."/>
        </authorList>
    </citation>
    <scope>NUCLEOTIDE SEQUENCE [LARGE SCALE GENOMIC DNA]</scope>
</reference>
<evidence type="ECO:0000313" key="1">
    <source>
        <dbReference type="EMBL" id="KAI5677172.1"/>
    </source>
</evidence>
<protein>
    <submittedName>
        <fullName evidence="1">Uncharacterized protein</fullName>
    </submittedName>
</protein>
<name>A0ACC0BX46_CATRO</name>